<evidence type="ECO:0000256" key="9">
    <source>
        <dbReference type="SAM" id="SignalP"/>
    </source>
</evidence>
<evidence type="ECO:0000256" key="1">
    <source>
        <dbReference type="ARBA" id="ARBA00004834"/>
    </source>
</evidence>
<feature type="domain" description="Extracellular endo-alpha-(1-&gt;5)-L-arabinanase C-terminal" evidence="10">
    <location>
        <begin position="393"/>
        <end position="507"/>
    </location>
</feature>
<keyword evidence="9" id="KW-0732">Signal</keyword>
<gene>
    <name evidence="11" type="ORF">DSL99_2353</name>
</gene>
<feature type="site" description="Important for catalytic activity, responsible for pKa modulation of the active site Glu and correct orientation of both the proton donor and substrate" evidence="6">
    <location>
        <position position="214"/>
    </location>
</feature>
<evidence type="ECO:0000259" key="10">
    <source>
        <dbReference type="Pfam" id="PF16369"/>
    </source>
</evidence>
<dbReference type="AlphaFoldDB" id="A0A4Q0PKV4"/>
<evidence type="ECO:0000256" key="3">
    <source>
        <dbReference type="ARBA" id="ARBA00022801"/>
    </source>
</evidence>
<organism evidence="11 12">
    <name type="scientific">Leeuwenhoekiella marinoflava</name>
    <dbReference type="NCBI Taxonomy" id="988"/>
    <lineage>
        <taxon>Bacteria</taxon>
        <taxon>Pseudomonadati</taxon>
        <taxon>Bacteroidota</taxon>
        <taxon>Flavobacteriia</taxon>
        <taxon>Flavobacteriales</taxon>
        <taxon>Flavobacteriaceae</taxon>
        <taxon>Leeuwenhoekiella</taxon>
    </lineage>
</organism>
<dbReference type="PROSITE" id="PS51257">
    <property type="entry name" value="PROKAR_LIPOPROTEIN"/>
    <property type="match status" value="1"/>
</dbReference>
<dbReference type="Pfam" id="PF04616">
    <property type="entry name" value="Glyco_hydro_43"/>
    <property type="match status" value="1"/>
</dbReference>
<dbReference type="STRING" id="1122159.SAMN02745246_02644"/>
<feature type="chain" id="PRO_5020863967" evidence="9">
    <location>
        <begin position="23"/>
        <end position="511"/>
    </location>
</feature>
<comment type="pathway">
    <text evidence="1">Glycan metabolism; L-arabinan degradation.</text>
</comment>
<evidence type="ECO:0000256" key="7">
    <source>
        <dbReference type="RuleBase" id="RU361187"/>
    </source>
</evidence>
<feature type="compositionally biased region" description="Acidic residues" evidence="8">
    <location>
        <begin position="29"/>
        <end position="50"/>
    </location>
</feature>
<name>A0A4Q0PKV4_9FLAO</name>
<dbReference type="Proteomes" id="UP000290608">
    <property type="component" value="Unassembled WGS sequence"/>
</dbReference>
<sequence>MKNEKLNILFRAFAVFVMLTLAACSSDSPTEETREETETPETPETPEEPEIPVASKFYTVDNINDTYADVAGIANVANWGPYNVHDPSVIKVGATYYCYNTDVSFGSEVRPGIQMRKSEDLINWEWIGWAFDGLPAKGAAFIKNKGAQPFQSLWAPYVMQVDNEFRLYYSLSSPTGRLSVMGLATSDSPEGPWIEKDLVVTSEPGGPLQTNAIDPSVVVTPAGEHWFYYGSAYDGIYQLKLDPSTGLAANSGDKGTRVAQRAFTNGIVNGNIEGPEVIYNEQQGKYYMFIAYDWLQTKYNVRVGRSDNPNGPYYDYNGLDINTEVDNGPMILAPYRFDGHSGWQGVSHPGIFKDDSGQYFMAHQGRPGENSFYMVLHIRKIHWTQDGWPIVSPERYAAVDKTEITSADLVGNYEQIILGYSVTPGYADEQRFPDFQNSIDLELKTDGSINDNANDVWFYDSPWLTLNFGDGAFIDKLHVERGRDWENKIESTILFSGLNNEGTAIWGKKIN</sequence>
<proteinExistence type="inferred from homology"/>
<comment type="similarity">
    <text evidence="2 7">Belongs to the glycosyl hydrolase 43 family.</text>
</comment>
<dbReference type="PANTHER" id="PTHR43301:SF3">
    <property type="entry name" value="ARABINAN ENDO-1,5-ALPHA-L-ARABINOSIDASE A-RELATED"/>
    <property type="match status" value="1"/>
</dbReference>
<dbReference type="RefSeq" id="WP_073099740.1">
    <property type="nucleotide sequence ID" value="NZ_QOVL01000010.1"/>
</dbReference>
<protein>
    <submittedName>
        <fullName evidence="11">Arabinan endo-1,5-alpha-L-arabinosidase</fullName>
    </submittedName>
</protein>
<keyword evidence="4 7" id="KW-0326">Glycosidase</keyword>
<evidence type="ECO:0000256" key="2">
    <source>
        <dbReference type="ARBA" id="ARBA00009865"/>
    </source>
</evidence>
<dbReference type="PANTHER" id="PTHR43301">
    <property type="entry name" value="ARABINAN ENDO-1,5-ALPHA-L-ARABINOSIDASE"/>
    <property type="match status" value="1"/>
</dbReference>
<dbReference type="InterPro" id="IPR032291">
    <property type="entry name" value="Abn2_C"/>
</dbReference>
<dbReference type="InterPro" id="IPR050727">
    <property type="entry name" value="GH43_arabinanases"/>
</dbReference>
<evidence type="ECO:0000256" key="5">
    <source>
        <dbReference type="PIRSR" id="PIRSR606710-1"/>
    </source>
</evidence>
<feature type="active site" description="Proton acceptor" evidence="5">
    <location>
        <position position="86"/>
    </location>
</feature>
<reference evidence="11 12" key="1">
    <citation type="submission" date="2018-07" db="EMBL/GenBank/DDBJ databases">
        <title>Leeuwenhoekiella genomics.</title>
        <authorList>
            <person name="Tahon G."/>
            <person name="Willems A."/>
        </authorList>
    </citation>
    <scope>NUCLEOTIDE SEQUENCE [LARGE SCALE GENOMIC DNA]</scope>
    <source>
        <strain evidence="11 12">LMG 1345</strain>
    </source>
</reference>
<dbReference type="Gene3D" id="2.40.128.10">
    <property type="match status" value="1"/>
</dbReference>
<dbReference type="EMBL" id="QOVL01000010">
    <property type="protein sequence ID" value="RXG29118.1"/>
    <property type="molecule type" value="Genomic_DNA"/>
</dbReference>
<comment type="caution">
    <text evidence="11">The sequence shown here is derived from an EMBL/GenBank/DDBJ whole genome shotgun (WGS) entry which is preliminary data.</text>
</comment>
<dbReference type="Gene3D" id="2.115.10.20">
    <property type="entry name" value="Glycosyl hydrolase domain, family 43"/>
    <property type="match status" value="1"/>
</dbReference>
<evidence type="ECO:0000256" key="4">
    <source>
        <dbReference type="ARBA" id="ARBA00023295"/>
    </source>
</evidence>
<dbReference type="CDD" id="cd08998">
    <property type="entry name" value="GH43_Arb43a-like"/>
    <property type="match status" value="1"/>
</dbReference>
<accession>A0A4Q0PKV4</accession>
<feature type="active site" description="Proton donor" evidence="5">
    <location>
        <position position="273"/>
    </location>
</feature>
<evidence type="ECO:0000256" key="8">
    <source>
        <dbReference type="SAM" id="MobiDB-lite"/>
    </source>
</evidence>
<evidence type="ECO:0000256" key="6">
    <source>
        <dbReference type="PIRSR" id="PIRSR606710-2"/>
    </source>
</evidence>
<dbReference type="SUPFAM" id="SSF75005">
    <property type="entry name" value="Arabinanase/levansucrase/invertase"/>
    <property type="match status" value="1"/>
</dbReference>
<feature type="region of interest" description="Disordered" evidence="8">
    <location>
        <begin position="27"/>
        <end position="51"/>
    </location>
</feature>
<keyword evidence="3 7" id="KW-0378">Hydrolase</keyword>
<dbReference type="GO" id="GO:0005975">
    <property type="term" value="P:carbohydrate metabolic process"/>
    <property type="evidence" value="ECO:0007669"/>
    <property type="project" value="InterPro"/>
</dbReference>
<feature type="signal peptide" evidence="9">
    <location>
        <begin position="1"/>
        <end position="22"/>
    </location>
</feature>
<dbReference type="InterPro" id="IPR006710">
    <property type="entry name" value="Glyco_hydro_43"/>
</dbReference>
<evidence type="ECO:0000313" key="11">
    <source>
        <dbReference type="EMBL" id="RXG29118.1"/>
    </source>
</evidence>
<evidence type="ECO:0000313" key="12">
    <source>
        <dbReference type="Proteomes" id="UP000290608"/>
    </source>
</evidence>
<dbReference type="GO" id="GO:0004553">
    <property type="term" value="F:hydrolase activity, hydrolyzing O-glycosyl compounds"/>
    <property type="evidence" value="ECO:0007669"/>
    <property type="project" value="InterPro"/>
</dbReference>
<dbReference type="Pfam" id="PF16369">
    <property type="entry name" value="GH43_C"/>
    <property type="match status" value="1"/>
</dbReference>
<dbReference type="InterPro" id="IPR023296">
    <property type="entry name" value="Glyco_hydro_beta-prop_sf"/>
</dbReference>